<dbReference type="KEGG" id="ams:AMIS_49060"/>
<reference evidence="2 3" key="1">
    <citation type="submission" date="2012-02" db="EMBL/GenBank/DDBJ databases">
        <title>Complete genome sequence of Actinoplanes missouriensis 431 (= NBRC 102363).</title>
        <authorList>
            <person name="Ohnishi Y."/>
            <person name="Ishikawa J."/>
            <person name="Sekine M."/>
            <person name="Hosoyama A."/>
            <person name="Harada T."/>
            <person name="Narita H."/>
            <person name="Hata T."/>
            <person name="Konno Y."/>
            <person name="Tutikane K."/>
            <person name="Fujita N."/>
            <person name="Horinouchi S."/>
            <person name="Hayakawa M."/>
        </authorList>
    </citation>
    <scope>NUCLEOTIDE SEQUENCE [LARGE SCALE GENOMIC DNA]</scope>
    <source>
        <strain evidence="3">ATCC 14538 / DSM 43046 / CBS 188.64 / JCM 3121 / NBRC 102363 / NCIMB 12654 / NRRL B-3342 / UNCC 431</strain>
    </source>
</reference>
<dbReference type="AlphaFoldDB" id="I0HAT9"/>
<proteinExistence type="predicted"/>
<accession>I0HAT9</accession>
<feature type="domain" description="Mannosylglycerate hydrolase MGH1-like glycoside hydrolase" evidence="1">
    <location>
        <begin position="210"/>
        <end position="336"/>
    </location>
</feature>
<evidence type="ECO:0000313" key="2">
    <source>
        <dbReference type="EMBL" id="BAL90126.1"/>
    </source>
</evidence>
<evidence type="ECO:0000259" key="1">
    <source>
        <dbReference type="Pfam" id="PF22422"/>
    </source>
</evidence>
<keyword evidence="3" id="KW-1185">Reference proteome</keyword>
<dbReference type="Pfam" id="PF22422">
    <property type="entry name" value="MGH1-like_GH"/>
    <property type="match status" value="1"/>
</dbReference>
<dbReference type="PATRIC" id="fig|512565.3.peg.4894"/>
<evidence type="ECO:0000313" key="3">
    <source>
        <dbReference type="Proteomes" id="UP000007882"/>
    </source>
</evidence>
<gene>
    <name evidence="2" type="ordered locus">AMIS_49060</name>
</gene>
<dbReference type="Proteomes" id="UP000007882">
    <property type="component" value="Chromosome"/>
</dbReference>
<dbReference type="OrthoDB" id="9759959at2"/>
<dbReference type="eggNOG" id="COG3408">
    <property type="taxonomic scope" value="Bacteria"/>
</dbReference>
<organism evidence="2 3">
    <name type="scientific">Actinoplanes missouriensis (strain ATCC 14538 / DSM 43046 / CBS 188.64 / JCM 3121 / NBRC 102363 / NCIMB 12654 / NRRL B-3342 / UNCC 431)</name>
    <dbReference type="NCBI Taxonomy" id="512565"/>
    <lineage>
        <taxon>Bacteria</taxon>
        <taxon>Bacillati</taxon>
        <taxon>Actinomycetota</taxon>
        <taxon>Actinomycetes</taxon>
        <taxon>Micromonosporales</taxon>
        <taxon>Micromonosporaceae</taxon>
        <taxon>Actinoplanes</taxon>
    </lineage>
</organism>
<sequence>MYASAENALSVIDRLVTGEGFLTASAAPGADEPVGRYATLFGRDALIAALQTLPVRPHIATATIDALGSRQGRRLVPETAEEPGKIPHEDWEVAPQWHRDRAWPVEPDGSLRYFGSVDSTSLYLILAARLKITDATVTAALHWLRSSLAANGLVTYAGHREGGLYHQGWRDGLWDKEGSGVRWPSGAQVEAPVAVASAQAFAYHALRCHGFEADAEQLADAVDEAFFRHGQPWPALAVDGHGRAVPTKASEIGIMLWSDLLKPARVEPAVSALQALMTRWGPRTISPEHASFSPDAYHLGAVWPFECWFAWGALRRHGATELAGRVCKGVLDAVEHLRCMPECYAAPLDGGPPFVPGRATRLQAWTAGAVWALASGWDGRSGLASGC</sequence>
<dbReference type="STRING" id="512565.AMIS_49060"/>
<dbReference type="EMBL" id="AP012319">
    <property type="protein sequence ID" value="BAL90126.1"/>
    <property type="molecule type" value="Genomic_DNA"/>
</dbReference>
<name>I0HAT9_ACTM4</name>
<dbReference type="GO" id="GO:0005975">
    <property type="term" value="P:carbohydrate metabolic process"/>
    <property type="evidence" value="ECO:0007669"/>
    <property type="project" value="InterPro"/>
</dbReference>
<dbReference type="SUPFAM" id="SSF48208">
    <property type="entry name" value="Six-hairpin glycosidases"/>
    <property type="match status" value="1"/>
</dbReference>
<dbReference type="InterPro" id="IPR054491">
    <property type="entry name" value="MGH1-like_GH"/>
</dbReference>
<dbReference type="HOGENOM" id="CLU_019216_2_0_11"/>
<protein>
    <recommendedName>
        <fullName evidence="1">Mannosylglycerate hydrolase MGH1-like glycoside hydrolase domain-containing protein</fullName>
    </recommendedName>
</protein>
<dbReference type="Gene3D" id="1.50.10.10">
    <property type="match status" value="1"/>
</dbReference>
<dbReference type="InterPro" id="IPR008928">
    <property type="entry name" value="6-hairpin_glycosidase_sf"/>
</dbReference>
<dbReference type="InterPro" id="IPR012341">
    <property type="entry name" value="6hp_glycosidase-like_sf"/>
</dbReference>